<evidence type="ECO:0000256" key="2">
    <source>
        <dbReference type="SAM" id="MobiDB-lite"/>
    </source>
</evidence>
<dbReference type="InterPro" id="IPR011989">
    <property type="entry name" value="ARM-like"/>
</dbReference>
<dbReference type="Proteomes" id="UP000464178">
    <property type="component" value="Chromosome"/>
</dbReference>
<name>A0A6P2CNY1_9BACT</name>
<reference evidence="3 4" key="1">
    <citation type="submission" date="2019-05" db="EMBL/GenBank/DDBJ databases">
        <authorList>
            <consortium name="Science for Life Laboratories"/>
        </authorList>
    </citation>
    <scope>NUCLEOTIDE SEQUENCE [LARGE SCALE GENOMIC DNA]</scope>
    <source>
        <strain evidence="3">Soil9</strain>
    </source>
</reference>
<dbReference type="PANTHER" id="PTHR12697">
    <property type="entry name" value="PBS LYASE HEAT-LIKE PROTEIN"/>
    <property type="match status" value="1"/>
</dbReference>
<dbReference type="SUPFAM" id="SSF48371">
    <property type="entry name" value="ARM repeat"/>
    <property type="match status" value="2"/>
</dbReference>
<dbReference type="EMBL" id="LR593886">
    <property type="protein sequence ID" value="VTR90718.1"/>
    <property type="molecule type" value="Genomic_DNA"/>
</dbReference>
<comment type="function">
    <text evidence="1">Catalyzes the hydroxylation of the N(6)-(4-aminobutyl)-L-lysine intermediate produced by deoxyhypusine synthase/DHPS on a critical lysine of the eukaryotic translation initiation factor 5A/eIF-5A. This is the second step of the post-translational modification of that lysine into an unusual amino acid residue named hypusine. Hypusination is unique to mature eIF-5A factor and is essential for its function.</text>
</comment>
<dbReference type="InterPro" id="IPR004155">
    <property type="entry name" value="PBS_lyase_HEAT"/>
</dbReference>
<gene>
    <name evidence="3" type="ORF">SOIL9_69960</name>
</gene>
<evidence type="ECO:0008006" key="5">
    <source>
        <dbReference type="Google" id="ProtNLM"/>
    </source>
</evidence>
<sequence length="765" mass="79500">MRHFAPFTLLLGIGLVCGCGKKAPAPAPEESDKTSDKAKGSSPPPVDETIAWRNKQLAALKVNQDAPRRSAVDELSYLVLEDPAAGPALIEMLKEKGTSGSGHTRANQINSTREAAAIALLKAGPKGETLLKEKGLAILREGLTDPSPSIREHSAYTIGQLGPIAKPLVPDLQKLCNDKDANVRGAAFDTLRITGVADPVALVALLKHENEDVKRLAAELIPSITDLPEGAVEPLAEALASTNANIQTSAATGLATAGPKAAPAVPRLIEAITKYYPQEYDPKTRRLTSVDAALWLTLTRIGEAAVTPTAKLLEHTNMMVRSLAARTLGEIGAPAKSAKDALKKALTDRTINVSGEAAVALCRLGESQNDAVTLIKRAIDVPTEGVAAFAIDAIPRMGEPGKPLIPLALAKITDPNPFTRFAVVSLVGKLPPEEASKYTADAGKLATDDEADIRRLVARTLEQLGTNASPAADALGKAIATEKEPDIRDQFVEALIAMRAGAKPALPALLPLMANKELPASLRVKVVAVVSVADPASPEVAAALVKAASDDEGAIRVASATAMGQIDPLPPNALNALVKMAKSDAKNDPRMAAIRAMAAAGPRAQAARGELETMSNSPQPGLAVWAKVALAAVNGDVNKSASLVRAGLTDRNPAVRASAAEALLVVGPKSDDLPALLKLFRDAGSTTRIAAATATGHLGAAAKDAVPLLVRQLDDREAEVRLAAAEALGRIGPASLPAVTKLKELQSDPLVKTVAQRALDKIGAK</sequence>
<dbReference type="InterPro" id="IPR016024">
    <property type="entry name" value="ARM-type_fold"/>
</dbReference>
<dbReference type="SMART" id="SM00567">
    <property type="entry name" value="EZ_HEAT"/>
    <property type="match status" value="9"/>
</dbReference>
<dbReference type="KEGG" id="gms:SOIL9_69960"/>
<dbReference type="PROSITE" id="PS51257">
    <property type="entry name" value="PROKAR_LIPOPROTEIN"/>
    <property type="match status" value="1"/>
</dbReference>
<dbReference type="InterPro" id="IPR021133">
    <property type="entry name" value="HEAT_type_2"/>
</dbReference>
<organism evidence="3 4">
    <name type="scientific">Gemmata massiliana</name>
    <dbReference type="NCBI Taxonomy" id="1210884"/>
    <lineage>
        <taxon>Bacteria</taxon>
        <taxon>Pseudomonadati</taxon>
        <taxon>Planctomycetota</taxon>
        <taxon>Planctomycetia</taxon>
        <taxon>Gemmatales</taxon>
        <taxon>Gemmataceae</taxon>
        <taxon>Gemmata</taxon>
    </lineage>
</organism>
<dbReference type="PANTHER" id="PTHR12697:SF5">
    <property type="entry name" value="DEOXYHYPUSINE HYDROXYLASE"/>
    <property type="match status" value="1"/>
</dbReference>
<feature type="compositionally biased region" description="Basic and acidic residues" evidence="2">
    <location>
        <begin position="30"/>
        <end position="39"/>
    </location>
</feature>
<dbReference type="RefSeq" id="WP_162665818.1">
    <property type="nucleotide sequence ID" value="NZ_LR593886.1"/>
</dbReference>
<evidence type="ECO:0000256" key="1">
    <source>
        <dbReference type="ARBA" id="ARBA00045876"/>
    </source>
</evidence>
<evidence type="ECO:0000313" key="4">
    <source>
        <dbReference type="Proteomes" id="UP000464178"/>
    </source>
</evidence>
<proteinExistence type="predicted"/>
<feature type="region of interest" description="Disordered" evidence="2">
    <location>
        <begin position="22"/>
        <end position="48"/>
    </location>
</feature>
<dbReference type="GO" id="GO:0016491">
    <property type="term" value="F:oxidoreductase activity"/>
    <property type="evidence" value="ECO:0007669"/>
    <property type="project" value="TreeGrafter"/>
</dbReference>
<evidence type="ECO:0000313" key="3">
    <source>
        <dbReference type="EMBL" id="VTR90718.1"/>
    </source>
</evidence>
<dbReference type="AlphaFoldDB" id="A0A6P2CNY1"/>
<keyword evidence="4" id="KW-1185">Reference proteome</keyword>
<protein>
    <recommendedName>
        <fullName evidence="5">TOG domain-containing protein</fullName>
    </recommendedName>
</protein>
<dbReference type="Pfam" id="PF13646">
    <property type="entry name" value="HEAT_2"/>
    <property type="match status" value="4"/>
</dbReference>
<dbReference type="PROSITE" id="PS50077">
    <property type="entry name" value="HEAT_REPEAT"/>
    <property type="match status" value="1"/>
</dbReference>
<accession>A0A6P2CNY1</accession>
<dbReference type="Gene3D" id="1.25.10.10">
    <property type="entry name" value="Leucine-rich Repeat Variant"/>
    <property type="match status" value="5"/>
</dbReference>